<evidence type="ECO:0000313" key="2">
    <source>
        <dbReference type="Proteomes" id="UP000087766"/>
    </source>
</evidence>
<sequence length="343" mass="38998">MDAILGFHEIDEIFKEGFKDLAKTATDEENKAFKENIKLDCKARMILHQCISATIFQKVSKATTTKETWEILQDGYGTAGNIKEIKLQSLRQQYELLNMGEQETIQGYISRIQVIVNAMRACDKIVKDKKIVHKILRTLTPQYDHIVVAIVESRDLEKMKVEELQKSLEAHEQILLERKAAEQDATQISQALQAKMQKGCGFNRGRGRTRGGRGGKKRRKFGHYSSECWHNEDNKKEKGGEVNLAKEELTSDSDHVVLMNIVVDKRQDSKWKTRGDSMHCALGSIKDKCQRIERNVSQKEHVSTLGEMTLAEEQVSRRAVSKEICATMPLNEDVTLAGVTNYT</sequence>
<dbReference type="AlphaFoldDB" id="A0A1S3VB39"/>
<dbReference type="Proteomes" id="UP000087766">
    <property type="component" value="Chromosome 9"/>
</dbReference>
<proteinExistence type="predicted"/>
<feature type="compositionally biased region" description="Basic residues" evidence="1">
    <location>
        <begin position="205"/>
        <end position="220"/>
    </location>
</feature>
<evidence type="ECO:0000313" key="3">
    <source>
        <dbReference type="RefSeq" id="XP_014515571.1"/>
    </source>
</evidence>
<accession>A0A1S3VB39</accession>
<dbReference type="KEGG" id="vra:106773387"/>
<dbReference type="GeneID" id="106773387"/>
<evidence type="ECO:0000256" key="1">
    <source>
        <dbReference type="SAM" id="MobiDB-lite"/>
    </source>
</evidence>
<dbReference type="STRING" id="3916.A0A1S3VB39"/>
<name>A0A1S3VB39_VIGRR</name>
<gene>
    <name evidence="3" type="primary">LOC106773387</name>
</gene>
<reference evidence="3" key="2">
    <citation type="submission" date="2025-08" db="UniProtKB">
        <authorList>
            <consortium name="RefSeq"/>
        </authorList>
    </citation>
    <scope>IDENTIFICATION</scope>
    <source>
        <tissue evidence="3">Leaf</tissue>
    </source>
</reference>
<organism evidence="2 3">
    <name type="scientific">Vigna radiata var. radiata</name>
    <name type="common">Mung bean</name>
    <name type="synonym">Phaseolus aureus</name>
    <dbReference type="NCBI Taxonomy" id="3916"/>
    <lineage>
        <taxon>Eukaryota</taxon>
        <taxon>Viridiplantae</taxon>
        <taxon>Streptophyta</taxon>
        <taxon>Embryophyta</taxon>
        <taxon>Tracheophyta</taxon>
        <taxon>Spermatophyta</taxon>
        <taxon>Magnoliopsida</taxon>
        <taxon>eudicotyledons</taxon>
        <taxon>Gunneridae</taxon>
        <taxon>Pentapetalae</taxon>
        <taxon>rosids</taxon>
        <taxon>fabids</taxon>
        <taxon>Fabales</taxon>
        <taxon>Fabaceae</taxon>
        <taxon>Papilionoideae</taxon>
        <taxon>50 kb inversion clade</taxon>
        <taxon>NPAAA clade</taxon>
        <taxon>indigoferoid/millettioid clade</taxon>
        <taxon>Phaseoleae</taxon>
        <taxon>Vigna</taxon>
    </lineage>
</organism>
<reference evidence="2" key="1">
    <citation type="journal article" date="2014" name="Nat. Commun.">
        <title>Genome sequence of mungbean and insights into evolution within Vigna species.</title>
        <authorList>
            <person name="Kang Y.J."/>
            <person name="Kim S.K."/>
            <person name="Kim M.Y."/>
            <person name="Lestari P."/>
            <person name="Kim K.H."/>
            <person name="Ha B.K."/>
            <person name="Jun T.H."/>
            <person name="Hwang W.J."/>
            <person name="Lee T."/>
            <person name="Lee J."/>
            <person name="Shim S."/>
            <person name="Yoon M.Y."/>
            <person name="Jang Y.E."/>
            <person name="Han K.S."/>
            <person name="Taeprayoon P."/>
            <person name="Yoon N."/>
            <person name="Somta P."/>
            <person name="Tanya P."/>
            <person name="Kim K.S."/>
            <person name="Gwag J.G."/>
            <person name="Moon J.K."/>
            <person name="Lee Y.H."/>
            <person name="Park B.S."/>
            <person name="Bombarely A."/>
            <person name="Doyle J.J."/>
            <person name="Jackson S.A."/>
            <person name="Schafleitner R."/>
            <person name="Srinives P."/>
            <person name="Varshney R.K."/>
            <person name="Lee S.H."/>
        </authorList>
    </citation>
    <scope>NUCLEOTIDE SEQUENCE [LARGE SCALE GENOMIC DNA]</scope>
    <source>
        <strain evidence="2">cv. VC1973A</strain>
    </source>
</reference>
<protein>
    <submittedName>
        <fullName evidence="3">Uncharacterized protein LOC106773387</fullName>
    </submittedName>
</protein>
<keyword evidence="2" id="KW-1185">Reference proteome</keyword>
<feature type="region of interest" description="Disordered" evidence="1">
    <location>
        <begin position="200"/>
        <end position="220"/>
    </location>
</feature>
<dbReference type="RefSeq" id="XP_014515571.1">
    <property type="nucleotide sequence ID" value="XM_014660085.1"/>
</dbReference>
<dbReference type="Pfam" id="PF14223">
    <property type="entry name" value="Retrotran_gag_2"/>
    <property type="match status" value="1"/>
</dbReference>
<dbReference type="PANTHER" id="PTHR35317">
    <property type="entry name" value="OS04G0629600 PROTEIN"/>
    <property type="match status" value="1"/>
</dbReference>
<dbReference type="PANTHER" id="PTHR35317:SF23">
    <property type="entry name" value="OS04G0629600 PROTEIN"/>
    <property type="match status" value="1"/>
</dbReference>